<dbReference type="InterPro" id="IPR005135">
    <property type="entry name" value="Endo/exonuclease/phosphatase"/>
</dbReference>
<reference evidence="2 3" key="1">
    <citation type="submission" date="2020-06" db="EMBL/GenBank/DDBJ databases">
        <authorList>
            <person name="Li R."/>
            <person name="Bekaert M."/>
        </authorList>
    </citation>
    <scope>NUCLEOTIDE SEQUENCE [LARGE SCALE GENOMIC DNA]</scope>
    <source>
        <strain evidence="3">wild</strain>
    </source>
</reference>
<dbReference type="InterPro" id="IPR036691">
    <property type="entry name" value="Endo/exonu/phosph_ase_sf"/>
</dbReference>
<dbReference type="GO" id="GO:0003824">
    <property type="term" value="F:catalytic activity"/>
    <property type="evidence" value="ECO:0007669"/>
    <property type="project" value="InterPro"/>
</dbReference>
<dbReference type="AlphaFoldDB" id="A0A6J7ZZU2"/>
<evidence type="ECO:0000259" key="1">
    <source>
        <dbReference type="Pfam" id="PF03372"/>
    </source>
</evidence>
<accession>A0A6J7ZZU2</accession>
<keyword evidence="3" id="KW-1185">Reference proteome</keyword>
<dbReference type="Pfam" id="PF03372">
    <property type="entry name" value="Exo_endo_phos"/>
    <property type="match status" value="1"/>
</dbReference>
<dbReference type="Proteomes" id="UP000507470">
    <property type="component" value="Unassembled WGS sequence"/>
</dbReference>
<dbReference type="EMBL" id="CACVKT020000542">
    <property type="protein sequence ID" value="CAC5360009.1"/>
    <property type="molecule type" value="Genomic_DNA"/>
</dbReference>
<dbReference type="Gene3D" id="3.60.10.10">
    <property type="entry name" value="Endonuclease/exonuclease/phosphatase"/>
    <property type="match status" value="1"/>
</dbReference>
<proteinExistence type="predicted"/>
<evidence type="ECO:0000313" key="2">
    <source>
        <dbReference type="EMBL" id="CAC5360009.1"/>
    </source>
</evidence>
<dbReference type="SUPFAM" id="SSF56219">
    <property type="entry name" value="DNase I-like"/>
    <property type="match status" value="1"/>
</dbReference>
<evidence type="ECO:0000313" key="3">
    <source>
        <dbReference type="Proteomes" id="UP000507470"/>
    </source>
</evidence>
<organism evidence="2 3">
    <name type="scientific">Mytilus coruscus</name>
    <name type="common">Sea mussel</name>
    <dbReference type="NCBI Taxonomy" id="42192"/>
    <lineage>
        <taxon>Eukaryota</taxon>
        <taxon>Metazoa</taxon>
        <taxon>Spiralia</taxon>
        <taxon>Lophotrochozoa</taxon>
        <taxon>Mollusca</taxon>
        <taxon>Bivalvia</taxon>
        <taxon>Autobranchia</taxon>
        <taxon>Pteriomorphia</taxon>
        <taxon>Mytilida</taxon>
        <taxon>Mytiloidea</taxon>
        <taxon>Mytilidae</taxon>
        <taxon>Mytilinae</taxon>
        <taxon>Mytilus</taxon>
    </lineage>
</organism>
<protein>
    <recommendedName>
        <fullName evidence="1">Endonuclease/exonuclease/phosphatase domain-containing protein</fullName>
    </recommendedName>
</protein>
<name>A0A6J7ZZU2_MYTCO</name>
<gene>
    <name evidence="2" type="ORF">MCOR_2644</name>
</gene>
<sequence length="372" mass="43512">MLQENNFINIEGFEKITCLCRNKNIGIRNEGGLAVYCKQHLCKGISVEKEINHGILLLKFEHTFFNTTKDVFVCFSYIPHEKSKYYNICDIDFHEIIESIVLDYSEKGIVLICGDFNSRIGEVSDVLYNDQLDKFVTSVNHFENPIISDRCSMDKVVNTFGRKLLQVCYNTGLTIANGRLGRDTNGKFTFCNSKGTSVNDYLLVSPNDYVIITDFEVLEMNEFSDHMPLFFELNFSIICQKRTNTTTRNYIKRKTNKNDDYAQMLQPHREKQLSVVNNIASDVDIHNAVREITQIIYDSAFKVFGHSVSIHKNIDRQNRPNNEWFDDNCKNARKRFHVRRNFFLRHQTDANRSKYVIARNYYNKVKRKAQYN</sequence>
<feature type="domain" description="Endonuclease/exonuclease/phosphatase" evidence="1">
    <location>
        <begin position="24"/>
        <end position="226"/>
    </location>
</feature>
<dbReference type="OrthoDB" id="8906575at2759"/>